<evidence type="ECO:0000256" key="9">
    <source>
        <dbReference type="ARBA" id="ARBA00022777"/>
    </source>
</evidence>
<keyword evidence="11 13" id="KW-0443">Lipid metabolism</keyword>
<dbReference type="KEGG" id="cmr:Cycma_3177"/>
<dbReference type="GO" id="GO:0009244">
    <property type="term" value="P:lipopolysaccharide core region biosynthetic process"/>
    <property type="evidence" value="ECO:0007669"/>
    <property type="project" value="TreeGrafter"/>
</dbReference>
<comment type="catalytic activity">
    <reaction evidence="13">
        <text>a lipid A disaccharide + ATP = a lipid IVA + ADP + H(+)</text>
        <dbReference type="Rhea" id="RHEA:67840"/>
        <dbReference type="ChEBI" id="CHEBI:15378"/>
        <dbReference type="ChEBI" id="CHEBI:30616"/>
        <dbReference type="ChEBI" id="CHEBI:176343"/>
        <dbReference type="ChEBI" id="CHEBI:176425"/>
        <dbReference type="ChEBI" id="CHEBI:456216"/>
        <dbReference type="EC" id="2.7.1.130"/>
    </reaction>
</comment>
<evidence type="ECO:0000256" key="1">
    <source>
        <dbReference type="ARBA" id="ARBA00002274"/>
    </source>
</evidence>
<dbReference type="SUPFAM" id="SSF52540">
    <property type="entry name" value="P-loop containing nucleoside triphosphate hydrolases"/>
    <property type="match status" value="1"/>
</dbReference>
<feature type="binding site" evidence="13">
    <location>
        <begin position="47"/>
        <end position="54"/>
    </location>
    <ligand>
        <name>ATP</name>
        <dbReference type="ChEBI" id="CHEBI:30616"/>
    </ligand>
</feature>
<dbReference type="PANTHER" id="PTHR42724:SF1">
    <property type="entry name" value="TETRAACYLDISACCHARIDE 4'-KINASE, MITOCHONDRIAL-RELATED"/>
    <property type="match status" value="1"/>
</dbReference>
<dbReference type="NCBIfam" id="TIGR00682">
    <property type="entry name" value="lpxK"/>
    <property type="match status" value="1"/>
</dbReference>
<evidence type="ECO:0000256" key="10">
    <source>
        <dbReference type="ARBA" id="ARBA00022840"/>
    </source>
</evidence>
<dbReference type="RefSeq" id="WP_014021195.1">
    <property type="nucleotide sequence ID" value="NC_015914.1"/>
</dbReference>
<proteinExistence type="inferred from homology"/>
<accession>G0J714</accession>
<gene>
    <name evidence="13" type="primary">lpxK</name>
    <name evidence="14" type="ordered locus">Cycma_3177</name>
</gene>
<evidence type="ECO:0000256" key="4">
    <source>
        <dbReference type="ARBA" id="ARBA00016436"/>
    </source>
</evidence>
<dbReference type="GO" id="GO:0009029">
    <property type="term" value="F:lipid-A 4'-kinase activity"/>
    <property type="evidence" value="ECO:0007669"/>
    <property type="project" value="UniProtKB-UniRule"/>
</dbReference>
<dbReference type="InterPro" id="IPR003758">
    <property type="entry name" value="LpxK"/>
</dbReference>
<evidence type="ECO:0000313" key="15">
    <source>
        <dbReference type="Proteomes" id="UP000001635"/>
    </source>
</evidence>
<keyword evidence="9 13" id="KW-0418">Kinase</keyword>
<comment type="pathway">
    <text evidence="2 13">Glycolipid biosynthesis; lipid IV(A) biosynthesis; lipid IV(A) from (3R)-3-hydroxytetradecanoyl-[acyl-carrier-protein] and UDP-N-acetyl-alpha-D-glucosamine: step 6/6.</text>
</comment>
<dbReference type="GO" id="GO:0009245">
    <property type="term" value="P:lipid A biosynthetic process"/>
    <property type="evidence" value="ECO:0007669"/>
    <property type="project" value="UniProtKB-UniRule"/>
</dbReference>
<dbReference type="eggNOG" id="COG1663">
    <property type="taxonomic scope" value="Bacteria"/>
</dbReference>
<keyword evidence="7 13" id="KW-0808">Transferase</keyword>
<dbReference type="GO" id="GO:0005886">
    <property type="term" value="C:plasma membrane"/>
    <property type="evidence" value="ECO:0007669"/>
    <property type="project" value="TreeGrafter"/>
</dbReference>
<keyword evidence="5 13" id="KW-0444">Lipid biosynthesis</keyword>
<dbReference type="Proteomes" id="UP000001635">
    <property type="component" value="Chromosome"/>
</dbReference>
<dbReference type="AlphaFoldDB" id="G0J714"/>
<evidence type="ECO:0000256" key="13">
    <source>
        <dbReference type="HAMAP-Rule" id="MF_00409"/>
    </source>
</evidence>
<dbReference type="PANTHER" id="PTHR42724">
    <property type="entry name" value="TETRAACYLDISACCHARIDE 4'-KINASE"/>
    <property type="match status" value="1"/>
</dbReference>
<comment type="similarity">
    <text evidence="13">Belongs to the LpxK family.</text>
</comment>
<evidence type="ECO:0000256" key="12">
    <source>
        <dbReference type="ARBA" id="ARBA00029757"/>
    </source>
</evidence>
<dbReference type="GO" id="GO:0005524">
    <property type="term" value="F:ATP binding"/>
    <property type="evidence" value="ECO:0007669"/>
    <property type="project" value="UniProtKB-UniRule"/>
</dbReference>
<name>G0J714_CYCMS</name>
<dbReference type="OrthoDB" id="9766423at2"/>
<comment type="function">
    <text evidence="1 13">Transfers the gamma-phosphate of ATP to the 4'-position of a tetraacyldisaccharide 1-phosphate intermediate (termed DS-1-P) to form tetraacyldisaccharide 1,4'-bis-phosphate (lipid IVA).</text>
</comment>
<evidence type="ECO:0000256" key="7">
    <source>
        <dbReference type="ARBA" id="ARBA00022679"/>
    </source>
</evidence>
<dbReference type="UniPathway" id="UPA00359">
    <property type="reaction ID" value="UER00482"/>
</dbReference>
<reference evidence="15" key="1">
    <citation type="submission" date="2011-07" db="EMBL/GenBank/DDBJ databases">
        <title>The complete genome of Cyclobacterium marinum DSM 745.</title>
        <authorList>
            <person name="Lucas S."/>
            <person name="Han J."/>
            <person name="Lapidus A."/>
            <person name="Bruce D."/>
            <person name="Goodwin L."/>
            <person name="Pitluck S."/>
            <person name="Peters L."/>
            <person name="Kyrpides N."/>
            <person name="Mavromatis K."/>
            <person name="Ivanova N."/>
            <person name="Ovchinnikova G."/>
            <person name="Chertkov O."/>
            <person name="Detter J.C."/>
            <person name="Tapia R."/>
            <person name="Han C."/>
            <person name="Land M."/>
            <person name="Hauser L."/>
            <person name="Markowitz V."/>
            <person name="Cheng J.-F."/>
            <person name="Hugenholtz P."/>
            <person name="Woyke T."/>
            <person name="Wu D."/>
            <person name="Tindall B."/>
            <person name="Schuetze A."/>
            <person name="Brambilla E."/>
            <person name="Klenk H.-P."/>
            <person name="Eisen J.A."/>
        </authorList>
    </citation>
    <scope>NUCLEOTIDE SEQUENCE [LARGE SCALE GENOMIC DNA]</scope>
    <source>
        <strain evidence="15">ATCC 25205 / DSM 745 / LMG 13164 / NCIMB 1802</strain>
    </source>
</reference>
<dbReference type="HOGENOM" id="CLU_038816_6_0_10"/>
<evidence type="ECO:0000256" key="3">
    <source>
        <dbReference type="ARBA" id="ARBA00012071"/>
    </source>
</evidence>
<dbReference type="HAMAP" id="MF_00409">
    <property type="entry name" value="LpxK"/>
    <property type="match status" value="1"/>
</dbReference>
<evidence type="ECO:0000256" key="8">
    <source>
        <dbReference type="ARBA" id="ARBA00022741"/>
    </source>
</evidence>
<evidence type="ECO:0000256" key="11">
    <source>
        <dbReference type="ARBA" id="ARBA00023098"/>
    </source>
</evidence>
<keyword evidence="6 13" id="KW-0441">Lipid A biosynthesis</keyword>
<dbReference type="InterPro" id="IPR027417">
    <property type="entry name" value="P-loop_NTPase"/>
</dbReference>
<dbReference type="Pfam" id="PF02606">
    <property type="entry name" value="LpxK"/>
    <property type="match status" value="1"/>
</dbReference>
<keyword evidence="15" id="KW-1185">Reference proteome</keyword>
<dbReference type="EMBL" id="CP002955">
    <property type="protein sequence ID" value="AEL26905.1"/>
    <property type="molecule type" value="Genomic_DNA"/>
</dbReference>
<sequence length="356" mass="40088">MRFVDFLLFPFALIYDGVTALRNRMFDVGLKKSQPFEVPTVVVGNLAVGGTGKTPFVEFLLNRLSSKFNLSVLSRGYGRKTHGYRLATETSSPADIGDEPFQIYSKYKNKVCVAVGEERILAIPMILAENPVVEAIVLDDAFQHRYLAADLNILLTTYQKPFFSDYLLPMGRLREGRKNVNRADIIVFTKCPQNLSEKDKSIYKEKTAAYLNSAKPIYFAGLKYGAPYALGKGDFSLGDNIILVTGIVDPEPIRLALENKGKRVLEILAFPDHYAYKAQDMEKIKGIYKIHSAKNVTILTTEKDAVKLKDNRLLELIPDIPVFVLPVEVEMTRNEEEQLLNRVESLIINKNAESEI</sequence>
<evidence type="ECO:0000256" key="5">
    <source>
        <dbReference type="ARBA" id="ARBA00022516"/>
    </source>
</evidence>
<keyword evidence="8 13" id="KW-0547">Nucleotide-binding</keyword>
<protein>
    <recommendedName>
        <fullName evidence="4 13">Tetraacyldisaccharide 4'-kinase</fullName>
        <ecNumber evidence="3 13">2.7.1.130</ecNumber>
    </recommendedName>
    <alternativeName>
        <fullName evidence="12 13">Lipid A 4'-kinase</fullName>
    </alternativeName>
</protein>
<keyword evidence="10 13" id="KW-0067">ATP-binding</keyword>
<dbReference type="STRING" id="880070.Cycma_3177"/>
<evidence type="ECO:0000313" key="14">
    <source>
        <dbReference type="EMBL" id="AEL26905.1"/>
    </source>
</evidence>
<dbReference type="EC" id="2.7.1.130" evidence="3 13"/>
<evidence type="ECO:0000256" key="6">
    <source>
        <dbReference type="ARBA" id="ARBA00022556"/>
    </source>
</evidence>
<organism evidence="14 15">
    <name type="scientific">Cyclobacterium marinum (strain ATCC 25205 / DSM 745 / LMG 13164 / NCIMB 1802)</name>
    <name type="common">Flectobacillus marinus</name>
    <dbReference type="NCBI Taxonomy" id="880070"/>
    <lineage>
        <taxon>Bacteria</taxon>
        <taxon>Pseudomonadati</taxon>
        <taxon>Bacteroidota</taxon>
        <taxon>Cytophagia</taxon>
        <taxon>Cytophagales</taxon>
        <taxon>Cyclobacteriaceae</taxon>
        <taxon>Cyclobacterium</taxon>
    </lineage>
</organism>
<evidence type="ECO:0000256" key="2">
    <source>
        <dbReference type="ARBA" id="ARBA00004870"/>
    </source>
</evidence>